<comment type="caution">
    <text evidence="2">The sequence shown here is derived from an EMBL/GenBank/DDBJ whole genome shotgun (WGS) entry which is preliminary data.</text>
</comment>
<evidence type="ECO:0000313" key="3">
    <source>
        <dbReference type="Proteomes" id="UP001501565"/>
    </source>
</evidence>
<keyword evidence="1" id="KW-0732">Signal</keyword>
<dbReference type="RefSeq" id="WP_344798558.1">
    <property type="nucleotide sequence ID" value="NZ_BAABBN010000007.1"/>
</dbReference>
<feature type="signal peptide" evidence="1">
    <location>
        <begin position="1"/>
        <end position="22"/>
    </location>
</feature>
<evidence type="ECO:0000313" key="2">
    <source>
        <dbReference type="EMBL" id="GAA3925722.1"/>
    </source>
</evidence>
<accession>A0ABP7MLC7</accession>
<reference evidence="3" key="1">
    <citation type="journal article" date="2019" name="Int. J. Syst. Evol. Microbiol.">
        <title>The Global Catalogue of Microorganisms (GCM) 10K type strain sequencing project: providing services to taxonomists for standard genome sequencing and annotation.</title>
        <authorList>
            <consortium name="The Broad Institute Genomics Platform"/>
            <consortium name="The Broad Institute Genome Sequencing Center for Infectious Disease"/>
            <person name="Wu L."/>
            <person name="Ma J."/>
        </authorList>
    </citation>
    <scope>NUCLEOTIDE SEQUENCE [LARGE SCALE GENOMIC DNA]</scope>
    <source>
        <strain evidence="3">JCM 17551</strain>
    </source>
</reference>
<dbReference type="Proteomes" id="UP001501565">
    <property type="component" value="Unassembled WGS sequence"/>
</dbReference>
<dbReference type="InterPro" id="IPR021727">
    <property type="entry name" value="DUF3299"/>
</dbReference>
<feature type="chain" id="PRO_5045355331" evidence="1">
    <location>
        <begin position="23"/>
        <end position="170"/>
    </location>
</feature>
<dbReference type="Pfam" id="PF11736">
    <property type="entry name" value="DUF3299"/>
    <property type="match status" value="1"/>
</dbReference>
<protein>
    <submittedName>
        <fullName evidence="2">DUF3299 domain-containing protein</fullName>
    </submittedName>
</protein>
<gene>
    <name evidence="2" type="ORF">GCM10022277_22260</name>
</gene>
<organism evidence="2 3">
    <name type="scientific">Litoribacillus peritrichatus</name>
    <dbReference type="NCBI Taxonomy" id="718191"/>
    <lineage>
        <taxon>Bacteria</taxon>
        <taxon>Pseudomonadati</taxon>
        <taxon>Pseudomonadota</taxon>
        <taxon>Gammaproteobacteria</taxon>
        <taxon>Oceanospirillales</taxon>
        <taxon>Oceanospirillaceae</taxon>
        <taxon>Litoribacillus</taxon>
    </lineage>
</organism>
<name>A0ABP7MLC7_9GAMM</name>
<keyword evidence="3" id="KW-1185">Reference proteome</keyword>
<sequence length="170" mass="18962">MLKMKSYWLILAGALMVPAAWAVTKEAVEVKWLDLMPKEDLEAMETMPEITHETPFDKENLPEVMFSSSVVDTYEQKNIRIAGYMVPLESNDKGEITEFFLAPYMGACVHVPPPPPNQLIHVKFPKGAEVEGIWYPYEIEGVLSLDSFDNGLGAASYTLTADAVTVFEGE</sequence>
<evidence type="ECO:0000256" key="1">
    <source>
        <dbReference type="SAM" id="SignalP"/>
    </source>
</evidence>
<proteinExistence type="predicted"/>
<dbReference type="EMBL" id="BAABBN010000007">
    <property type="protein sequence ID" value="GAA3925722.1"/>
    <property type="molecule type" value="Genomic_DNA"/>
</dbReference>
<dbReference type="Gene3D" id="2.40.50.870">
    <property type="entry name" value="Protein of unknown function (DUF3299)"/>
    <property type="match status" value="1"/>
</dbReference>